<sequence>MPEVGRLLVTLKSRYQNDDREGIGLGLNTTPAIVVCIAIQAVQSTPITNTNAYISAAISRLRFAYVMRSNRWHVWSAPTVTLRSEVRKSYPAYEVTIGETAYAVTDYDQSFENH</sequence>
<evidence type="ECO:0000313" key="1">
    <source>
        <dbReference type="EMBL" id="CAD7640798.1"/>
    </source>
</evidence>
<gene>
    <name evidence="1" type="ORF">ONB1V03_LOCUS2753</name>
</gene>
<reference evidence="1" key="1">
    <citation type="submission" date="2020-11" db="EMBL/GenBank/DDBJ databases">
        <authorList>
            <person name="Tran Van P."/>
        </authorList>
    </citation>
    <scope>NUCLEOTIDE SEQUENCE</scope>
</reference>
<keyword evidence="2" id="KW-1185">Reference proteome</keyword>
<organism evidence="1">
    <name type="scientific">Oppiella nova</name>
    <dbReference type="NCBI Taxonomy" id="334625"/>
    <lineage>
        <taxon>Eukaryota</taxon>
        <taxon>Metazoa</taxon>
        <taxon>Ecdysozoa</taxon>
        <taxon>Arthropoda</taxon>
        <taxon>Chelicerata</taxon>
        <taxon>Arachnida</taxon>
        <taxon>Acari</taxon>
        <taxon>Acariformes</taxon>
        <taxon>Sarcoptiformes</taxon>
        <taxon>Oribatida</taxon>
        <taxon>Brachypylina</taxon>
        <taxon>Oppioidea</taxon>
        <taxon>Oppiidae</taxon>
        <taxon>Oppiella</taxon>
    </lineage>
</organism>
<accession>A0A7R9QDJ7</accession>
<proteinExistence type="predicted"/>
<evidence type="ECO:0000313" key="2">
    <source>
        <dbReference type="Proteomes" id="UP000728032"/>
    </source>
</evidence>
<dbReference type="Proteomes" id="UP000728032">
    <property type="component" value="Unassembled WGS sequence"/>
</dbReference>
<dbReference type="AlphaFoldDB" id="A0A7R9QDJ7"/>
<protein>
    <submittedName>
        <fullName evidence="1">Uncharacterized protein</fullName>
    </submittedName>
</protein>
<dbReference type="EMBL" id="CAJPVJ010000690">
    <property type="protein sequence ID" value="CAG2163169.1"/>
    <property type="molecule type" value="Genomic_DNA"/>
</dbReference>
<dbReference type="EMBL" id="OC915515">
    <property type="protein sequence ID" value="CAD7640798.1"/>
    <property type="molecule type" value="Genomic_DNA"/>
</dbReference>
<name>A0A7R9QDJ7_9ACAR</name>